<evidence type="ECO:0000313" key="2">
    <source>
        <dbReference type="EMBL" id="KAK4113955.1"/>
    </source>
</evidence>
<evidence type="ECO:0000313" key="3">
    <source>
        <dbReference type="Proteomes" id="UP001302812"/>
    </source>
</evidence>
<sequence>MLLLGEEGTLLSSSLGLVVYIAAIFGTIPRAVRCRLVGSTDLSCAEAGWNISESCECCLRAWYVAFRLLYRGCHRARWNVCLGIAGIRYVAPGFGLSVPSYRDPFTQV</sequence>
<dbReference type="EMBL" id="MU853338">
    <property type="protein sequence ID" value="KAK4113955.1"/>
    <property type="molecule type" value="Genomic_DNA"/>
</dbReference>
<reference evidence="2" key="1">
    <citation type="journal article" date="2023" name="Mol. Phylogenet. Evol.">
        <title>Genome-scale phylogeny and comparative genomics of the fungal order Sordariales.</title>
        <authorList>
            <person name="Hensen N."/>
            <person name="Bonometti L."/>
            <person name="Westerberg I."/>
            <person name="Brannstrom I.O."/>
            <person name="Guillou S."/>
            <person name="Cros-Aarteil S."/>
            <person name="Calhoun S."/>
            <person name="Haridas S."/>
            <person name="Kuo A."/>
            <person name="Mondo S."/>
            <person name="Pangilinan J."/>
            <person name="Riley R."/>
            <person name="LaButti K."/>
            <person name="Andreopoulos B."/>
            <person name="Lipzen A."/>
            <person name="Chen C."/>
            <person name="Yan M."/>
            <person name="Daum C."/>
            <person name="Ng V."/>
            <person name="Clum A."/>
            <person name="Steindorff A."/>
            <person name="Ohm R.A."/>
            <person name="Martin F."/>
            <person name="Silar P."/>
            <person name="Natvig D.O."/>
            <person name="Lalanne C."/>
            <person name="Gautier V."/>
            <person name="Ament-Velasquez S.L."/>
            <person name="Kruys A."/>
            <person name="Hutchinson M.I."/>
            <person name="Powell A.J."/>
            <person name="Barry K."/>
            <person name="Miller A.N."/>
            <person name="Grigoriev I.V."/>
            <person name="Debuchy R."/>
            <person name="Gladieux P."/>
            <person name="Hiltunen Thoren M."/>
            <person name="Johannesson H."/>
        </authorList>
    </citation>
    <scope>NUCLEOTIDE SEQUENCE</scope>
    <source>
        <strain evidence="2">CBS 508.74</strain>
    </source>
</reference>
<organism evidence="2 3">
    <name type="scientific">Canariomyces notabilis</name>
    <dbReference type="NCBI Taxonomy" id="2074819"/>
    <lineage>
        <taxon>Eukaryota</taxon>
        <taxon>Fungi</taxon>
        <taxon>Dikarya</taxon>
        <taxon>Ascomycota</taxon>
        <taxon>Pezizomycotina</taxon>
        <taxon>Sordariomycetes</taxon>
        <taxon>Sordariomycetidae</taxon>
        <taxon>Sordariales</taxon>
        <taxon>Chaetomiaceae</taxon>
        <taxon>Canariomyces</taxon>
    </lineage>
</organism>
<dbReference type="AlphaFoldDB" id="A0AAN6TGG6"/>
<feature type="transmembrane region" description="Helical" evidence="1">
    <location>
        <begin position="12"/>
        <end position="32"/>
    </location>
</feature>
<keyword evidence="1" id="KW-0472">Membrane</keyword>
<keyword evidence="1" id="KW-0812">Transmembrane</keyword>
<keyword evidence="1" id="KW-1133">Transmembrane helix</keyword>
<proteinExistence type="predicted"/>
<dbReference type="RefSeq" id="XP_064671525.1">
    <property type="nucleotide sequence ID" value="XM_064810285.1"/>
</dbReference>
<dbReference type="GeneID" id="89934410"/>
<dbReference type="Proteomes" id="UP001302812">
    <property type="component" value="Unassembled WGS sequence"/>
</dbReference>
<name>A0AAN6TGG6_9PEZI</name>
<protein>
    <submittedName>
        <fullName evidence="2">Uncharacterized protein</fullName>
    </submittedName>
</protein>
<evidence type="ECO:0000256" key="1">
    <source>
        <dbReference type="SAM" id="Phobius"/>
    </source>
</evidence>
<gene>
    <name evidence="2" type="ORF">N656DRAFT_608599</name>
</gene>
<accession>A0AAN6TGG6</accession>
<comment type="caution">
    <text evidence="2">The sequence shown here is derived from an EMBL/GenBank/DDBJ whole genome shotgun (WGS) entry which is preliminary data.</text>
</comment>
<reference evidence="2" key="2">
    <citation type="submission" date="2023-05" db="EMBL/GenBank/DDBJ databases">
        <authorList>
            <consortium name="Lawrence Berkeley National Laboratory"/>
            <person name="Steindorff A."/>
            <person name="Hensen N."/>
            <person name="Bonometti L."/>
            <person name="Westerberg I."/>
            <person name="Brannstrom I.O."/>
            <person name="Guillou S."/>
            <person name="Cros-Aarteil S."/>
            <person name="Calhoun S."/>
            <person name="Haridas S."/>
            <person name="Kuo A."/>
            <person name="Mondo S."/>
            <person name="Pangilinan J."/>
            <person name="Riley R."/>
            <person name="Labutti K."/>
            <person name="Andreopoulos B."/>
            <person name="Lipzen A."/>
            <person name="Chen C."/>
            <person name="Yanf M."/>
            <person name="Daum C."/>
            <person name="Ng V."/>
            <person name="Clum A."/>
            <person name="Ohm R."/>
            <person name="Martin F."/>
            <person name="Silar P."/>
            <person name="Natvig D."/>
            <person name="Lalanne C."/>
            <person name="Gautier V."/>
            <person name="Ament-Velasquez S.L."/>
            <person name="Kruys A."/>
            <person name="Hutchinson M.I."/>
            <person name="Powell A.J."/>
            <person name="Barry K."/>
            <person name="Miller A.N."/>
            <person name="Grigoriev I.V."/>
            <person name="Debuchy R."/>
            <person name="Gladieux P."/>
            <person name="Thoren M.H."/>
            <person name="Johannesson H."/>
        </authorList>
    </citation>
    <scope>NUCLEOTIDE SEQUENCE</scope>
    <source>
        <strain evidence="2">CBS 508.74</strain>
    </source>
</reference>
<keyword evidence="3" id="KW-1185">Reference proteome</keyword>